<reference evidence="1 2" key="1">
    <citation type="journal article" date="2016" name="Microbes Environ.">
        <title>Phylogenetically diverse aerobic anoxygenic phototrophic bacteria isolated from epilithic biofilms in Tama river, Japan.</title>
        <authorList>
            <person name="Hirose S."/>
            <person name="Matsuura K."/>
            <person name="Haruta S."/>
        </authorList>
    </citation>
    <scope>NUCLEOTIDE SEQUENCE [LARGE SCALE GENOMIC DNA]</scope>
    <source>
        <strain evidence="1 2">S08</strain>
    </source>
</reference>
<sequence>MINLESVQALVRMAYLPHASDAFGERGARAITTLLDTVKLIYQRFPPESLRGTLTVTIGMNATPAAPMITAWGAPSAFQTYEELGIALAGAETGTHCLIELVPDRTFRFLLLGSDIDLKAAAADALVYRYDNGVDRILAKHHDDYVQKVSPILASNFANATLSSLEEALSRYTEFVRETKCRILAEVWEGGVDGPRLVLVNRPEAIMRDSLIQALQLVLRDANARPEHNTDETKPVDIRVEWFASGAAALIEVKWLGRSTARSRKPTPVPTYTDYGLPRAQEGANQLADYLDREVRHSASTATRGYLVIFDARRQNVKGATDLLVEADAMHFANDVLQYDPDHAQSRDDFAPPVRFFLSPRKSKFAVA</sequence>
<dbReference type="RefSeq" id="WP_244408568.1">
    <property type="nucleotide sequence ID" value="NZ_AP025637.1"/>
</dbReference>
<organism evidence="1 2">
    <name type="scientific">Roseomonas fluvialis</name>
    <dbReference type="NCBI Taxonomy" id="1750527"/>
    <lineage>
        <taxon>Bacteria</taxon>
        <taxon>Pseudomonadati</taxon>
        <taxon>Pseudomonadota</taxon>
        <taxon>Alphaproteobacteria</taxon>
        <taxon>Acetobacterales</taxon>
        <taxon>Roseomonadaceae</taxon>
        <taxon>Roseomonas</taxon>
    </lineage>
</organism>
<evidence type="ECO:0000313" key="2">
    <source>
        <dbReference type="Proteomes" id="UP000831327"/>
    </source>
</evidence>
<evidence type="ECO:0000313" key="1">
    <source>
        <dbReference type="EMBL" id="BDG74388.1"/>
    </source>
</evidence>
<gene>
    <name evidence="1" type="ORF">Rmf_43170</name>
</gene>
<dbReference type="Proteomes" id="UP000831327">
    <property type="component" value="Chromosome"/>
</dbReference>
<proteinExistence type="predicted"/>
<accession>A0ABM7Y8X9</accession>
<dbReference type="EMBL" id="AP025637">
    <property type="protein sequence ID" value="BDG74388.1"/>
    <property type="molecule type" value="Genomic_DNA"/>
</dbReference>
<protein>
    <submittedName>
        <fullName evidence="1">Uncharacterized protein</fullName>
    </submittedName>
</protein>
<keyword evidence="2" id="KW-1185">Reference proteome</keyword>
<name>A0ABM7Y8X9_9PROT</name>